<proteinExistence type="predicted"/>
<evidence type="ECO:0000313" key="3">
    <source>
        <dbReference type="Proteomes" id="UP000094385"/>
    </source>
</evidence>
<evidence type="ECO:0000256" key="1">
    <source>
        <dbReference type="SAM" id="Phobius"/>
    </source>
</evidence>
<dbReference type="Proteomes" id="UP000094385">
    <property type="component" value="Unassembled WGS sequence"/>
</dbReference>
<gene>
    <name evidence="2" type="ORF">LIPSTDRAFT_76478</name>
</gene>
<dbReference type="EMBL" id="KV454306">
    <property type="protein sequence ID" value="ODQ68993.1"/>
    <property type="molecule type" value="Genomic_DNA"/>
</dbReference>
<organism evidence="2 3">
    <name type="scientific">Lipomyces starkeyi NRRL Y-11557</name>
    <dbReference type="NCBI Taxonomy" id="675824"/>
    <lineage>
        <taxon>Eukaryota</taxon>
        <taxon>Fungi</taxon>
        <taxon>Dikarya</taxon>
        <taxon>Ascomycota</taxon>
        <taxon>Saccharomycotina</taxon>
        <taxon>Lipomycetes</taxon>
        <taxon>Lipomycetales</taxon>
        <taxon>Lipomycetaceae</taxon>
        <taxon>Lipomyces</taxon>
    </lineage>
</organism>
<accession>A0A1E3PUA4</accession>
<keyword evidence="1" id="KW-0812">Transmembrane</keyword>
<feature type="transmembrane region" description="Helical" evidence="1">
    <location>
        <begin position="6"/>
        <end position="28"/>
    </location>
</feature>
<protein>
    <submittedName>
        <fullName evidence="2">Uncharacterized protein</fullName>
    </submittedName>
</protein>
<evidence type="ECO:0000313" key="2">
    <source>
        <dbReference type="EMBL" id="ODQ68993.1"/>
    </source>
</evidence>
<keyword evidence="1" id="KW-0472">Membrane</keyword>
<keyword evidence="3" id="KW-1185">Reference proteome</keyword>
<keyword evidence="1" id="KW-1133">Transmembrane helix</keyword>
<reference evidence="2 3" key="1">
    <citation type="journal article" date="2016" name="Proc. Natl. Acad. Sci. U.S.A.">
        <title>Comparative genomics of biotechnologically important yeasts.</title>
        <authorList>
            <person name="Riley R."/>
            <person name="Haridas S."/>
            <person name="Wolfe K.H."/>
            <person name="Lopes M.R."/>
            <person name="Hittinger C.T."/>
            <person name="Goeker M."/>
            <person name="Salamov A.A."/>
            <person name="Wisecaver J.H."/>
            <person name="Long T.M."/>
            <person name="Calvey C.H."/>
            <person name="Aerts A.L."/>
            <person name="Barry K.W."/>
            <person name="Choi C."/>
            <person name="Clum A."/>
            <person name="Coughlan A.Y."/>
            <person name="Deshpande S."/>
            <person name="Douglass A.P."/>
            <person name="Hanson S.J."/>
            <person name="Klenk H.-P."/>
            <person name="LaButti K.M."/>
            <person name="Lapidus A."/>
            <person name="Lindquist E.A."/>
            <person name="Lipzen A.M."/>
            <person name="Meier-Kolthoff J.P."/>
            <person name="Ohm R.A."/>
            <person name="Otillar R.P."/>
            <person name="Pangilinan J.L."/>
            <person name="Peng Y."/>
            <person name="Rokas A."/>
            <person name="Rosa C.A."/>
            <person name="Scheuner C."/>
            <person name="Sibirny A.A."/>
            <person name="Slot J.C."/>
            <person name="Stielow J.B."/>
            <person name="Sun H."/>
            <person name="Kurtzman C.P."/>
            <person name="Blackwell M."/>
            <person name="Grigoriev I.V."/>
            <person name="Jeffries T.W."/>
        </authorList>
    </citation>
    <scope>NUCLEOTIDE SEQUENCE [LARGE SCALE GENOMIC DNA]</scope>
    <source>
        <strain evidence="2 3">NRRL Y-11557</strain>
    </source>
</reference>
<dbReference type="OrthoDB" id="2588793at2759"/>
<name>A0A1E3PUA4_LIPST</name>
<sequence length="453" mass="52097">MQSSFYGAKVFANILLAATVVATLFLTLQFRGKLLTSENEGPAGYSANSTYGHELISSENSYECINPYSQPGFIWMETRNTTDNTTWVPFYSGLLDEQFSQIWDTKGEPVDKIVDDTRYFPNKFPPNDLLKNAPTQWFQLLRQYKKMRDAVSTEKSTGRKTGYTKIIRELEKQLYWLQNRSLLVVGDSADGTLISHLCNSLAADLDYEPTNGLDETSIGTCNIREWNLTITHWQLGCVGYNCSSSAVETPESIDQKWDRYFIPTSDSVVGQNGASPDLVIFQSGLWSEQFFVNRYREYVNRKIIDYSRTLNFNELVLYTRLLRRTISKLRDLYGYQVPILYRTVTLKNTVHQDIAALNLDSAARYACRELDIEIIDFGWLVRGYYSFYSDDVNIDEGPLSALWANMVFWYLFRSQGGVEVRGDLVRMPDMDMTNVGAWDMCHDTFMKDLKIRS</sequence>
<dbReference type="AlphaFoldDB" id="A0A1E3PUA4"/>